<dbReference type="Pfam" id="PF00903">
    <property type="entry name" value="Glyoxalase"/>
    <property type="match status" value="2"/>
</dbReference>
<proteinExistence type="predicted"/>
<name>A0ABY8VEF1_9CORY</name>
<dbReference type="SUPFAM" id="SSF54593">
    <property type="entry name" value="Glyoxalase/Bleomycin resistance protein/Dihydroxybiphenyl dioxygenase"/>
    <property type="match status" value="2"/>
</dbReference>
<protein>
    <submittedName>
        <fullName evidence="2">VOC family protein</fullName>
    </submittedName>
</protein>
<dbReference type="InterPro" id="IPR029068">
    <property type="entry name" value="Glyas_Bleomycin-R_OHBP_Dase"/>
</dbReference>
<dbReference type="CDD" id="cd07247">
    <property type="entry name" value="SgaA_N_like"/>
    <property type="match status" value="2"/>
</dbReference>
<organism evidence="2 3">
    <name type="scientific">Corynebacterium breve</name>
    <dbReference type="NCBI Taxonomy" id="3049799"/>
    <lineage>
        <taxon>Bacteria</taxon>
        <taxon>Bacillati</taxon>
        <taxon>Actinomycetota</taxon>
        <taxon>Actinomycetes</taxon>
        <taxon>Mycobacteriales</taxon>
        <taxon>Corynebacteriaceae</taxon>
        <taxon>Corynebacterium</taxon>
    </lineage>
</organism>
<evidence type="ECO:0000313" key="2">
    <source>
        <dbReference type="EMBL" id="WIM67888.1"/>
    </source>
</evidence>
<evidence type="ECO:0000313" key="3">
    <source>
        <dbReference type="Proteomes" id="UP001225598"/>
    </source>
</evidence>
<accession>A0ABY8VEF1</accession>
<dbReference type="PANTHER" id="PTHR33993">
    <property type="entry name" value="GLYOXALASE-RELATED"/>
    <property type="match status" value="1"/>
</dbReference>
<dbReference type="InterPro" id="IPR037523">
    <property type="entry name" value="VOC_core"/>
</dbReference>
<dbReference type="Gene3D" id="3.10.180.10">
    <property type="entry name" value="2,3-Dihydroxybiphenyl 1,2-Dioxygenase, domain 1"/>
    <property type="match status" value="2"/>
</dbReference>
<dbReference type="PROSITE" id="PS51819">
    <property type="entry name" value="VOC"/>
    <property type="match status" value="2"/>
</dbReference>
<dbReference type="InterPro" id="IPR004360">
    <property type="entry name" value="Glyas_Fos-R_dOase_dom"/>
</dbReference>
<evidence type="ECO:0000259" key="1">
    <source>
        <dbReference type="PROSITE" id="PS51819"/>
    </source>
</evidence>
<feature type="domain" description="VOC" evidence="1">
    <location>
        <begin position="8"/>
        <end position="129"/>
    </location>
</feature>
<sequence>MTSDKHGAPVWMDLSTHDLQGSAQFYADVFGWEFEDQGESFGHYNLITKDGKLIGGAMSSLMGPEGPTAEPQAPTAWGVFLGTDDIHTAAAAVTDNGGQLIFDPLDVSGRGWMALALDPAGALVGLWQSEEFVGTHTTDTPGFPCWFECMTTDFDAAKPFYEAVFGWQPTDTNDAGFRYATNFPLDRVSAGLCDAEAFVDKPYWRSYVLVDDSDAAARRIQALGGAITDGPQDSPFGRLYTAVDPQGATFQILSGDGETNP</sequence>
<feature type="domain" description="VOC" evidence="1">
    <location>
        <begin position="143"/>
        <end position="255"/>
    </location>
</feature>
<dbReference type="RefSeq" id="WP_284825212.1">
    <property type="nucleotide sequence ID" value="NZ_CP126969.1"/>
</dbReference>
<dbReference type="Proteomes" id="UP001225598">
    <property type="component" value="Chromosome"/>
</dbReference>
<dbReference type="InterPro" id="IPR052164">
    <property type="entry name" value="Anthracycline_SecMetBiosynth"/>
</dbReference>
<keyword evidence="3" id="KW-1185">Reference proteome</keyword>
<dbReference type="PANTHER" id="PTHR33993:SF14">
    <property type="entry name" value="GB|AAF24581.1"/>
    <property type="match status" value="1"/>
</dbReference>
<reference evidence="2 3" key="1">
    <citation type="submission" date="2023-05" db="EMBL/GenBank/DDBJ databases">
        <title>Corynebacterium suedekumii sp. nov. and Corynebacterium breve sp. nov. isolated from raw cow's milk.</title>
        <authorList>
            <person name="Baer M.K."/>
            <person name="Mehl L."/>
            <person name="Hellmuth R."/>
            <person name="Marke G."/>
            <person name="Lipski A."/>
        </authorList>
    </citation>
    <scope>NUCLEOTIDE SEQUENCE [LARGE SCALE GENOMIC DNA]</scope>
    <source>
        <strain evidence="2 3">R4</strain>
    </source>
</reference>
<dbReference type="EMBL" id="CP126969">
    <property type="protein sequence ID" value="WIM67888.1"/>
    <property type="molecule type" value="Genomic_DNA"/>
</dbReference>
<gene>
    <name evidence="2" type="ORF">QP027_00340</name>
</gene>